<evidence type="ECO:0000313" key="3">
    <source>
        <dbReference type="Proteomes" id="UP000198817"/>
    </source>
</evidence>
<feature type="domain" description="YgjP-like metallopeptidase" evidence="1">
    <location>
        <begin position="78"/>
        <end position="176"/>
    </location>
</feature>
<dbReference type="STRING" id="155865.SAMN05216515_1035"/>
<keyword evidence="3" id="KW-1185">Reference proteome</keyword>
<evidence type="ECO:0000259" key="1">
    <source>
        <dbReference type="Pfam" id="PF01863"/>
    </source>
</evidence>
<accession>A0A1I7FM60</accession>
<dbReference type="EMBL" id="FPBT01000003">
    <property type="protein sequence ID" value="SFU37273.1"/>
    <property type="molecule type" value="Genomic_DNA"/>
</dbReference>
<dbReference type="Gene3D" id="3.30.2010.10">
    <property type="entry name" value="Metalloproteases ('zincins'), catalytic domain"/>
    <property type="match status" value="1"/>
</dbReference>
<gene>
    <name evidence="2" type="ORF">SAMN05216508_1035</name>
</gene>
<dbReference type="Pfam" id="PF01863">
    <property type="entry name" value="YgjP-like"/>
    <property type="match status" value="2"/>
</dbReference>
<dbReference type="Proteomes" id="UP000198817">
    <property type="component" value="Unassembled WGS sequence"/>
</dbReference>
<dbReference type="InterPro" id="IPR002725">
    <property type="entry name" value="YgjP-like_metallopeptidase"/>
</dbReference>
<feature type="domain" description="YgjP-like metallopeptidase" evidence="1">
    <location>
        <begin position="14"/>
        <end position="67"/>
    </location>
</feature>
<dbReference type="AlphaFoldDB" id="A0A1I7FM60"/>
<name>A0A1I7FM60_9FIRM</name>
<dbReference type="InterPro" id="IPR053136">
    <property type="entry name" value="UTP_pyrophosphatase-like"/>
</dbReference>
<organism evidence="2 3">
    <name type="scientific">Eubacterium pyruvativorans</name>
    <dbReference type="NCBI Taxonomy" id="155865"/>
    <lineage>
        <taxon>Bacteria</taxon>
        <taxon>Bacillati</taxon>
        <taxon>Bacillota</taxon>
        <taxon>Clostridia</taxon>
        <taxon>Eubacteriales</taxon>
        <taxon>Eubacteriaceae</taxon>
        <taxon>Eubacterium</taxon>
    </lineage>
</organism>
<dbReference type="RefSeq" id="WP_090469989.1">
    <property type="nucleotide sequence ID" value="NZ_FOWF01000003.1"/>
</dbReference>
<reference evidence="2 3" key="1">
    <citation type="submission" date="2016-10" db="EMBL/GenBank/DDBJ databases">
        <authorList>
            <person name="de Groot N.N."/>
        </authorList>
    </citation>
    <scope>NUCLEOTIDE SEQUENCE [LARGE SCALE GENOMIC DNA]</scope>
    <source>
        <strain evidence="2 3">KHGC13</strain>
    </source>
</reference>
<evidence type="ECO:0000313" key="2">
    <source>
        <dbReference type="EMBL" id="SFU37273.1"/>
    </source>
</evidence>
<dbReference type="CDD" id="cd07344">
    <property type="entry name" value="M48_yhfN_like"/>
    <property type="match status" value="1"/>
</dbReference>
<dbReference type="OrthoDB" id="9811177at2"/>
<dbReference type="PANTHER" id="PTHR30399:SF1">
    <property type="entry name" value="UTP PYROPHOSPHATASE"/>
    <property type="match status" value="1"/>
</dbReference>
<dbReference type="PANTHER" id="PTHR30399">
    <property type="entry name" value="UNCHARACTERIZED PROTEIN YGJP"/>
    <property type="match status" value="1"/>
</dbReference>
<protein>
    <recommendedName>
        <fullName evidence="1">YgjP-like metallopeptidase domain-containing protein</fullName>
    </recommendedName>
</protein>
<proteinExistence type="predicted"/>
<sequence>MTVKKVQVKRSRRKTLAVEVTADAEVVVRAPYGVPLAEIQAFLDEKSDWIQSHLQYMKKRAARQAALPAISQAEILRLKEKARIYIPGRAAHYAARMGVRFGRITIRAQKTRWGSCTSSGNLNFNCLLMLTPPEVIDYVVVHELCHRLHMDHSPAFWQEVERWYPDYRRWKNWLREYGSQLIGRMTAGEK</sequence>